<dbReference type="AlphaFoldDB" id="A0A077WJ65"/>
<dbReference type="PANTHER" id="PTHR48081">
    <property type="entry name" value="AB HYDROLASE SUPERFAMILY PROTEIN C4A8.06C"/>
    <property type="match status" value="1"/>
</dbReference>
<dbReference type="InterPro" id="IPR029058">
    <property type="entry name" value="AB_hydrolase_fold"/>
</dbReference>
<comment type="similarity">
    <text evidence="1">Belongs to the 'GDXG' lipolytic enzyme family.</text>
</comment>
<evidence type="ECO:0000313" key="4">
    <source>
        <dbReference type="EMBL" id="CDS07184.1"/>
    </source>
</evidence>
<protein>
    <recommendedName>
        <fullName evidence="3">Alpha/beta hydrolase fold-3 domain-containing protein</fullName>
    </recommendedName>
</protein>
<dbReference type="InterPro" id="IPR050300">
    <property type="entry name" value="GDXG_lipolytic_enzyme"/>
</dbReference>
<dbReference type="PROSITE" id="PS01173">
    <property type="entry name" value="LIPASE_GDXG_HIS"/>
    <property type="match status" value="1"/>
</dbReference>
<dbReference type="EMBL" id="LK023323">
    <property type="protein sequence ID" value="CDS07184.1"/>
    <property type="molecule type" value="Genomic_DNA"/>
</dbReference>
<dbReference type="InterPro" id="IPR002168">
    <property type="entry name" value="Lipase_GDXG_HIS_AS"/>
</dbReference>
<evidence type="ECO:0000256" key="1">
    <source>
        <dbReference type="ARBA" id="ARBA00010515"/>
    </source>
</evidence>
<dbReference type="PANTHER" id="PTHR48081:SF8">
    <property type="entry name" value="ALPHA_BETA HYDROLASE FOLD-3 DOMAIN-CONTAINING PROTEIN-RELATED"/>
    <property type="match status" value="1"/>
</dbReference>
<gene>
    <name evidence="4" type="ORF">LRAMOSA09707</name>
</gene>
<dbReference type="ESTHER" id="9fung-a0a077wj65">
    <property type="family name" value="Hormone-sensitive_lipase_like"/>
</dbReference>
<proteinExistence type="inferred from homology"/>
<accession>A0A077WJ65</accession>
<evidence type="ECO:0000256" key="2">
    <source>
        <dbReference type="ARBA" id="ARBA00022801"/>
    </source>
</evidence>
<feature type="domain" description="Alpha/beta hydrolase fold-3" evidence="3">
    <location>
        <begin position="80"/>
        <end position="298"/>
    </location>
</feature>
<organism evidence="4">
    <name type="scientific">Lichtheimia ramosa</name>
    <dbReference type="NCBI Taxonomy" id="688394"/>
    <lineage>
        <taxon>Eukaryota</taxon>
        <taxon>Fungi</taxon>
        <taxon>Fungi incertae sedis</taxon>
        <taxon>Mucoromycota</taxon>
        <taxon>Mucoromycotina</taxon>
        <taxon>Mucoromycetes</taxon>
        <taxon>Mucorales</taxon>
        <taxon>Lichtheimiaceae</taxon>
        <taxon>Lichtheimia</taxon>
    </lineage>
</organism>
<dbReference type="OrthoDB" id="408631at2759"/>
<evidence type="ECO:0000259" key="3">
    <source>
        <dbReference type="Pfam" id="PF07859"/>
    </source>
</evidence>
<dbReference type="GO" id="GO:0016787">
    <property type="term" value="F:hydrolase activity"/>
    <property type="evidence" value="ECO:0007669"/>
    <property type="project" value="UniProtKB-KW"/>
</dbReference>
<dbReference type="Pfam" id="PF07859">
    <property type="entry name" value="Abhydrolase_3"/>
    <property type="match status" value="1"/>
</dbReference>
<dbReference type="SUPFAM" id="SSF53474">
    <property type="entry name" value="alpha/beta-Hydrolases"/>
    <property type="match status" value="1"/>
</dbReference>
<dbReference type="InterPro" id="IPR013094">
    <property type="entry name" value="AB_hydrolase_3"/>
</dbReference>
<dbReference type="Gene3D" id="3.40.50.1820">
    <property type="entry name" value="alpha/beta hydrolase"/>
    <property type="match status" value="1"/>
</dbReference>
<keyword evidence="2" id="KW-0378">Hydrolase</keyword>
<name>A0A077WJ65_9FUNG</name>
<reference evidence="4" key="1">
    <citation type="journal article" date="2014" name="Genome Announc.">
        <title>De novo whole-genome sequence and genome annotation of Lichtheimia ramosa.</title>
        <authorList>
            <person name="Linde J."/>
            <person name="Schwartze V."/>
            <person name="Binder U."/>
            <person name="Lass-Florl C."/>
            <person name="Voigt K."/>
            <person name="Horn F."/>
        </authorList>
    </citation>
    <scope>NUCLEOTIDE SEQUENCE</scope>
    <source>
        <strain evidence="4">JMRC FSU:6197</strain>
    </source>
</reference>
<sequence>MPRQVSLHPAYVPMCGAFDVSPTDDELLNIQPFRNKMNNILPSDSWPAALAEDRVIDIGRKMEVTLVRPIGTENEKLPVLVYLHGGGWIFGNKNSHGKLIRDIANKARVAVVFPDYAMAPEAVFPAAAEDCYATVRWLVEHGAEEMNVDPSKLAIGGDSAGGNLSAAVSLMVKDRLEVPADTIKSQILIYPSLAPPIDENCFESYRLFGVRGEYALNFYDVKRCNDLYSGNPQAVKDNKYRFPLVASHEELCGVAPCLMIVCEADSLRDEGEAYAAKLLEAGVATTSIRVNATTHGYMQHPTETPPYLQSLAMIIFQLNQAFGRQ</sequence>